<keyword evidence="10 14" id="KW-0472">Membrane</keyword>
<feature type="transmembrane region" description="Helical" evidence="14">
    <location>
        <begin position="165"/>
        <end position="183"/>
    </location>
</feature>
<sequence length="623" mass="69498">MNLPLLDIAIILAYVIATLVVGFWISSRASKDIKSYFLGGNKLSWWQLGLSNASGMFDISGTMWLVYLLFVYGLTSVFIPWLWPVFNQIFLMVFLSAWLRRSGVMTGAEWITFRFGEGRGARLSHLIVVLFALVNVIGFIAYGFIGIGKFAAVFMPWQLSTDSHMNDVFYGLIITAITTLYVVKGGMFSVVFTEVFQFVIMTIACIAVGVIAMQRVSPEMLNAAIPEGWTSIFFSWELNLDWSEKLAAANDKIDADGYELFAIFFMLMLFKGTLQSLAGPQPTYDMQRVLSSKSPKDAAKMSGFVTIVLMFPRYMLIAGLTVLALGLFMGDLNAMGKDVDFEQILPMVLAGEILPSGLLGLLIAGLLAAFMSTFAATVNAAPAYVVNDLYKRYINADAAPKTYVRMSYFISVLFVILGVAIGFFIPTLNQVIQWLVSALYGGYTASNVLKWYWWRFNGYGYFWGMVAGFAIAFPLIFTDISPINAFPFMFIACIAACVIGSLLTKPDDMDVLKKFYTKVRPWGFWAPVLAEVQKDYPQVGANKNFARDAINVVVGIVWQTSLVAAPIFMVIKHWPEFIIAMVIAVITSIFLWFNWYKKLEDYAADTPAVLLQGTNDEHLLTKS</sequence>
<keyword evidence="8" id="KW-0915">Sodium</keyword>
<keyword evidence="7 14" id="KW-1133">Transmembrane helix</keyword>
<evidence type="ECO:0000256" key="14">
    <source>
        <dbReference type="SAM" id="Phobius"/>
    </source>
</evidence>
<dbReference type="EMBL" id="JAVDVX010000001">
    <property type="protein sequence ID" value="MDR7088475.1"/>
    <property type="molecule type" value="Genomic_DNA"/>
</dbReference>
<evidence type="ECO:0000256" key="10">
    <source>
        <dbReference type="ARBA" id="ARBA00023136"/>
    </source>
</evidence>
<keyword evidence="11" id="KW-0739">Sodium transport</keyword>
<dbReference type="PANTHER" id="PTHR48086">
    <property type="entry name" value="SODIUM/PROLINE SYMPORTER-RELATED"/>
    <property type="match status" value="1"/>
</dbReference>
<dbReference type="InterPro" id="IPR038377">
    <property type="entry name" value="Na/Glc_symporter_sf"/>
</dbReference>
<dbReference type="InterPro" id="IPR050277">
    <property type="entry name" value="Sodium:Solute_Symporter"/>
</dbReference>
<keyword evidence="9" id="KW-0406">Ion transport</keyword>
<protein>
    <submittedName>
        <fullName evidence="15">Na+/proline symporter</fullName>
    </submittedName>
</protein>
<evidence type="ECO:0000256" key="13">
    <source>
        <dbReference type="RuleBase" id="RU362091"/>
    </source>
</evidence>
<evidence type="ECO:0000256" key="6">
    <source>
        <dbReference type="ARBA" id="ARBA00022847"/>
    </source>
</evidence>
<feature type="transmembrane region" description="Helical" evidence="14">
    <location>
        <begin position="406"/>
        <end position="425"/>
    </location>
</feature>
<dbReference type="Proteomes" id="UP001253595">
    <property type="component" value="Unassembled WGS sequence"/>
</dbReference>
<evidence type="ECO:0000256" key="2">
    <source>
        <dbReference type="ARBA" id="ARBA00006434"/>
    </source>
</evidence>
<evidence type="ECO:0000256" key="9">
    <source>
        <dbReference type="ARBA" id="ARBA00023065"/>
    </source>
</evidence>
<keyword evidence="3" id="KW-0813">Transport</keyword>
<evidence type="ECO:0000256" key="3">
    <source>
        <dbReference type="ARBA" id="ARBA00022448"/>
    </source>
</evidence>
<feature type="transmembrane region" description="Helical" evidence="14">
    <location>
        <begin position="460"/>
        <end position="477"/>
    </location>
</feature>
<comment type="catalytic activity">
    <reaction evidence="12">
        <text>L-proline(in) + Na(+)(in) = L-proline(out) + Na(+)(out)</text>
        <dbReference type="Rhea" id="RHEA:28967"/>
        <dbReference type="ChEBI" id="CHEBI:29101"/>
        <dbReference type="ChEBI" id="CHEBI:60039"/>
    </reaction>
</comment>
<evidence type="ECO:0000256" key="8">
    <source>
        <dbReference type="ARBA" id="ARBA00023053"/>
    </source>
</evidence>
<feature type="transmembrane region" description="Helical" evidence="14">
    <location>
        <begin position="301"/>
        <end position="328"/>
    </location>
</feature>
<organism evidence="15 16">
    <name type="scientific">Cellvibrio fibrivorans</name>
    <dbReference type="NCBI Taxonomy" id="126350"/>
    <lineage>
        <taxon>Bacteria</taxon>
        <taxon>Pseudomonadati</taxon>
        <taxon>Pseudomonadota</taxon>
        <taxon>Gammaproteobacteria</taxon>
        <taxon>Cellvibrionales</taxon>
        <taxon>Cellvibrionaceae</taxon>
        <taxon>Cellvibrio</taxon>
    </lineage>
</organism>
<evidence type="ECO:0000313" key="16">
    <source>
        <dbReference type="Proteomes" id="UP001253595"/>
    </source>
</evidence>
<evidence type="ECO:0000256" key="5">
    <source>
        <dbReference type="ARBA" id="ARBA00022692"/>
    </source>
</evidence>
<feature type="transmembrane region" description="Helical" evidence="14">
    <location>
        <begin position="195"/>
        <end position="213"/>
    </location>
</feature>
<dbReference type="CDD" id="cd11477">
    <property type="entry name" value="SLC5sbd_u1"/>
    <property type="match status" value="1"/>
</dbReference>
<dbReference type="RefSeq" id="WP_310068145.1">
    <property type="nucleotide sequence ID" value="NZ_JAVDVX010000001.1"/>
</dbReference>
<feature type="transmembrane region" description="Helical" evidence="14">
    <location>
        <begin position="358"/>
        <end position="385"/>
    </location>
</feature>
<dbReference type="PROSITE" id="PS50283">
    <property type="entry name" value="NA_SOLUT_SYMP_3"/>
    <property type="match status" value="1"/>
</dbReference>
<dbReference type="Pfam" id="PF00474">
    <property type="entry name" value="SSF"/>
    <property type="match status" value="1"/>
</dbReference>
<reference evidence="15 16" key="1">
    <citation type="submission" date="2023-07" db="EMBL/GenBank/DDBJ databases">
        <title>Sorghum-associated microbial communities from plants grown in Nebraska, USA.</title>
        <authorList>
            <person name="Schachtman D."/>
        </authorList>
    </citation>
    <scope>NUCLEOTIDE SEQUENCE [LARGE SCALE GENOMIC DNA]</scope>
    <source>
        <strain evidence="15 16">BE190</strain>
    </source>
</reference>
<evidence type="ECO:0000256" key="4">
    <source>
        <dbReference type="ARBA" id="ARBA00022475"/>
    </source>
</evidence>
<comment type="subcellular location">
    <subcellularLocation>
        <location evidence="1">Cell membrane</location>
        <topology evidence="1">Multi-pass membrane protein</topology>
    </subcellularLocation>
</comment>
<keyword evidence="6" id="KW-0769">Symport</keyword>
<dbReference type="Gene3D" id="1.20.1730.10">
    <property type="entry name" value="Sodium/glucose cotransporter"/>
    <property type="match status" value="1"/>
</dbReference>
<evidence type="ECO:0000256" key="11">
    <source>
        <dbReference type="ARBA" id="ARBA00023201"/>
    </source>
</evidence>
<proteinExistence type="inferred from homology"/>
<feature type="transmembrane region" description="Helical" evidence="14">
    <location>
        <begin position="64"/>
        <end position="83"/>
    </location>
</feature>
<accession>A0ABU1UTJ8</accession>
<comment type="caution">
    <text evidence="15">The sequence shown here is derived from an EMBL/GenBank/DDBJ whole genome shotgun (WGS) entry which is preliminary data.</text>
</comment>
<evidence type="ECO:0000256" key="12">
    <source>
        <dbReference type="ARBA" id="ARBA00033708"/>
    </source>
</evidence>
<feature type="transmembrane region" description="Helical" evidence="14">
    <location>
        <begin position="431"/>
        <end position="453"/>
    </location>
</feature>
<feature type="transmembrane region" description="Helical" evidence="14">
    <location>
        <begin position="577"/>
        <end position="596"/>
    </location>
</feature>
<name>A0ABU1UTJ8_9GAMM</name>
<keyword evidence="4" id="KW-1003">Cell membrane</keyword>
<keyword evidence="16" id="KW-1185">Reference proteome</keyword>
<comment type="similarity">
    <text evidence="2 13">Belongs to the sodium:solute symporter (SSF) (TC 2.A.21) family.</text>
</comment>
<feature type="transmembrane region" description="Helical" evidence="14">
    <location>
        <begin position="6"/>
        <end position="25"/>
    </location>
</feature>
<evidence type="ECO:0000256" key="7">
    <source>
        <dbReference type="ARBA" id="ARBA00022989"/>
    </source>
</evidence>
<evidence type="ECO:0000256" key="1">
    <source>
        <dbReference type="ARBA" id="ARBA00004651"/>
    </source>
</evidence>
<feature type="transmembrane region" description="Helical" evidence="14">
    <location>
        <begin position="483"/>
        <end position="504"/>
    </location>
</feature>
<keyword evidence="5 14" id="KW-0812">Transmembrane</keyword>
<dbReference type="PANTHER" id="PTHR48086:SF3">
    <property type="entry name" value="SODIUM_PROLINE SYMPORTER"/>
    <property type="match status" value="1"/>
</dbReference>
<feature type="transmembrane region" description="Helical" evidence="14">
    <location>
        <begin position="123"/>
        <end position="145"/>
    </location>
</feature>
<evidence type="ECO:0000313" key="15">
    <source>
        <dbReference type="EMBL" id="MDR7088475.1"/>
    </source>
</evidence>
<feature type="transmembrane region" description="Helical" evidence="14">
    <location>
        <begin position="549"/>
        <end position="571"/>
    </location>
</feature>
<dbReference type="InterPro" id="IPR001734">
    <property type="entry name" value="Na/solute_symporter"/>
</dbReference>
<gene>
    <name evidence="15" type="ORF">J2X05_000478</name>
</gene>